<dbReference type="Proteomes" id="UP000188354">
    <property type="component" value="Chromosome LG05"/>
</dbReference>
<evidence type="ECO:0000256" key="1">
    <source>
        <dbReference type="SAM" id="Phobius"/>
    </source>
</evidence>
<sequence>MYLFCTDAFLIHVMYDKKKFFLFMFPSPLLFSPSSQYIMLFNKAFWIVGVGLSLLLFFNGSIKIKEKCNATSFQDPMVTNL</sequence>
<evidence type="ECO:0000313" key="3">
    <source>
        <dbReference type="Proteomes" id="UP000188354"/>
    </source>
</evidence>
<feature type="transmembrane region" description="Helical" evidence="1">
    <location>
        <begin position="44"/>
        <end position="62"/>
    </location>
</feature>
<keyword evidence="1" id="KW-1133">Transmembrane helix</keyword>
<name>A0A1J7IEU7_LUPAN</name>
<keyword evidence="3" id="KW-1185">Reference proteome</keyword>
<keyword evidence="1" id="KW-0812">Transmembrane</keyword>
<dbReference type="Gramene" id="OIW11347">
    <property type="protein sequence ID" value="OIW11347"/>
    <property type="gene ID" value="TanjilG_19603"/>
</dbReference>
<reference evidence="2 3" key="1">
    <citation type="journal article" date="2017" name="Plant Biotechnol. J.">
        <title>A comprehensive draft genome sequence for lupin (Lupinus angustifolius), an emerging health food: insights into plant-microbe interactions and legume evolution.</title>
        <authorList>
            <person name="Hane J.K."/>
            <person name="Ming Y."/>
            <person name="Kamphuis L.G."/>
            <person name="Nelson M.N."/>
            <person name="Garg G."/>
            <person name="Atkins C.A."/>
            <person name="Bayer P.E."/>
            <person name="Bravo A."/>
            <person name="Bringans S."/>
            <person name="Cannon S."/>
            <person name="Edwards D."/>
            <person name="Foley R."/>
            <person name="Gao L.L."/>
            <person name="Harrison M.J."/>
            <person name="Huang W."/>
            <person name="Hurgobin B."/>
            <person name="Li S."/>
            <person name="Liu C.W."/>
            <person name="McGrath A."/>
            <person name="Morahan G."/>
            <person name="Murray J."/>
            <person name="Weller J."/>
            <person name="Jian J."/>
            <person name="Singh K.B."/>
        </authorList>
    </citation>
    <scope>NUCLEOTIDE SEQUENCE [LARGE SCALE GENOMIC DNA]</scope>
    <source>
        <strain evidence="3">cv. Tanjil</strain>
        <tissue evidence="2">Whole plant</tissue>
    </source>
</reference>
<feature type="transmembrane region" description="Helical" evidence="1">
    <location>
        <begin position="20"/>
        <end position="38"/>
    </location>
</feature>
<protein>
    <submittedName>
        <fullName evidence="2">Uncharacterized protein</fullName>
    </submittedName>
</protein>
<keyword evidence="1" id="KW-0472">Membrane</keyword>
<proteinExistence type="predicted"/>
<evidence type="ECO:0000313" key="2">
    <source>
        <dbReference type="EMBL" id="OIW11347.1"/>
    </source>
</evidence>
<accession>A0A1J7IEU7</accession>
<dbReference type="EMBL" id="CM007365">
    <property type="protein sequence ID" value="OIW11347.1"/>
    <property type="molecule type" value="Genomic_DNA"/>
</dbReference>
<organism evidence="2 3">
    <name type="scientific">Lupinus angustifolius</name>
    <name type="common">Narrow-leaved blue lupine</name>
    <dbReference type="NCBI Taxonomy" id="3871"/>
    <lineage>
        <taxon>Eukaryota</taxon>
        <taxon>Viridiplantae</taxon>
        <taxon>Streptophyta</taxon>
        <taxon>Embryophyta</taxon>
        <taxon>Tracheophyta</taxon>
        <taxon>Spermatophyta</taxon>
        <taxon>Magnoliopsida</taxon>
        <taxon>eudicotyledons</taxon>
        <taxon>Gunneridae</taxon>
        <taxon>Pentapetalae</taxon>
        <taxon>rosids</taxon>
        <taxon>fabids</taxon>
        <taxon>Fabales</taxon>
        <taxon>Fabaceae</taxon>
        <taxon>Papilionoideae</taxon>
        <taxon>50 kb inversion clade</taxon>
        <taxon>genistoids sensu lato</taxon>
        <taxon>core genistoids</taxon>
        <taxon>Genisteae</taxon>
        <taxon>Lupinus</taxon>
    </lineage>
</organism>
<gene>
    <name evidence="2" type="ORF">TanjilG_19603</name>
</gene>
<dbReference type="AlphaFoldDB" id="A0A1J7IEU7"/>